<evidence type="ECO:0000256" key="4">
    <source>
        <dbReference type="ARBA" id="ARBA00022679"/>
    </source>
</evidence>
<dbReference type="AlphaFoldDB" id="A0A5A8D607"/>
<dbReference type="InterPro" id="IPR016039">
    <property type="entry name" value="Thiolase-like"/>
</dbReference>
<dbReference type="GO" id="GO:0005777">
    <property type="term" value="C:peroxisome"/>
    <property type="evidence" value="ECO:0007669"/>
    <property type="project" value="UniProtKB-SubCell"/>
</dbReference>
<keyword evidence="8" id="KW-0576">Peroxisome</keyword>
<evidence type="ECO:0000256" key="5">
    <source>
        <dbReference type="ARBA" id="ARBA00022832"/>
    </source>
</evidence>
<name>A0A5A8D607_CAFRO</name>
<keyword evidence="6" id="KW-0809">Transit peptide</keyword>
<evidence type="ECO:0000313" key="18">
    <source>
        <dbReference type="EMBL" id="KAA0176588.1"/>
    </source>
</evidence>
<dbReference type="SUPFAM" id="SSF53901">
    <property type="entry name" value="Thiolase-like"/>
    <property type="match status" value="2"/>
</dbReference>
<dbReference type="PANTHER" id="PTHR43853">
    <property type="entry name" value="3-KETOACYL-COA THIOLASE, PEROXISOMAL"/>
    <property type="match status" value="1"/>
</dbReference>
<evidence type="ECO:0000256" key="9">
    <source>
        <dbReference type="ARBA" id="ARBA00023315"/>
    </source>
</evidence>
<dbReference type="InterPro" id="IPR050215">
    <property type="entry name" value="Thiolase-like_sf_Thiolase"/>
</dbReference>
<dbReference type="EMBL" id="VLTO01000007">
    <property type="protein sequence ID" value="KAA0176588.1"/>
    <property type="molecule type" value="Genomic_DNA"/>
</dbReference>
<dbReference type="InterPro" id="IPR020613">
    <property type="entry name" value="Thiolase_CS"/>
</dbReference>
<dbReference type="Proteomes" id="UP000322899">
    <property type="component" value="Unassembled WGS sequence"/>
</dbReference>
<keyword evidence="7" id="KW-0443">Lipid metabolism</keyword>
<dbReference type="Gene3D" id="3.40.47.10">
    <property type="match status" value="2"/>
</dbReference>
<dbReference type="PIRSF" id="PIRSF000429">
    <property type="entry name" value="Ac-CoA_Ac_transf"/>
    <property type="match status" value="1"/>
</dbReference>
<dbReference type="Proteomes" id="UP000325113">
    <property type="component" value="Unassembled WGS sequence"/>
</dbReference>
<evidence type="ECO:0000313" key="19">
    <source>
        <dbReference type="Proteomes" id="UP000322899"/>
    </source>
</evidence>
<evidence type="ECO:0000256" key="7">
    <source>
        <dbReference type="ARBA" id="ARBA00023098"/>
    </source>
</evidence>
<dbReference type="GO" id="GO:0010124">
    <property type="term" value="P:phenylacetate catabolic process"/>
    <property type="evidence" value="ECO:0007669"/>
    <property type="project" value="TreeGrafter"/>
</dbReference>
<evidence type="ECO:0000259" key="15">
    <source>
        <dbReference type="Pfam" id="PF02803"/>
    </source>
</evidence>
<dbReference type="EMBL" id="VLTL01000113">
    <property type="protein sequence ID" value="KAA0160204.1"/>
    <property type="molecule type" value="Genomic_DNA"/>
</dbReference>
<keyword evidence="9 12" id="KW-0012">Acyltransferase</keyword>
<evidence type="ECO:0000256" key="13">
    <source>
        <dbReference type="SAM" id="MobiDB-lite"/>
    </source>
</evidence>
<dbReference type="OrthoDB" id="5404651at2759"/>
<evidence type="ECO:0000313" key="21">
    <source>
        <dbReference type="Proteomes" id="UP000325113"/>
    </source>
</evidence>
<comment type="subcellular location">
    <subcellularLocation>
        <location evidence="1">Peroxisome</location>
    </subcellularLocation>
</comment>
<dbReference type="InterPro" id="IPR020610">
    <property type="entry name" value="Thiolase_AS"/>
</dbReference>
<evidence type="ECO:0000256" key="8">
    <source>
        <dbReference type="ARBA" id="ARBA00023140"/>
    </source>
</evidence>
<dbReference type="PROSITE" id="PS00099">
    <property type="entry name" value="THIOLASE_3"/>
    <property type="match status" value="1"/>
</dbReference>
<dbReference type="GO" id="GO:0003988">
    <property type="term" value="F:acetyl-CoA C-acyltransferase activity"/>
    <property type="evidence" value="ECO:0007669"/>
    <property type="project" value="UniProtKB-EC"/>
</dbReference>
<comment type="similarity">
    <text evidence="3 12">Belongs to the thiolase-like superfamily. Thiolase family.</text>
</comment>
<dbReference type="InterPro" id="IPR020615">
    <property type="entry name" value="Thiolase_acyl_enz_int_AS"/>
</dbReference>
<evidence type="ECO:0000313" key="20">
    <source>
        <dbReference type="Proteomes" id="UP000324907"/>
    </source>
</evidence>
<dbReference type="PROSITE" id="PS00098">
    <property type="entry name" value="THIOLASE_1"/>
    <property type="match status" value="1"/>
</dbReference>
<dbReference type="EMBL" id="VLTM01000001">
    <property type="protein sequence ID" value="KAA0168990.1"/>
    <property type="molecule type" value="Genomic_DNA"/>
</dbReference>
<comment type="pathway">
    <text evidence="2">Lipid metabolism.</text>
</comment>
<evidence type="ECO:0000256" key="10">
    <source>
        <dbReference type="ARBA" id="ARBA00024073"/>
    </source>
</evidence>
<dbReference type="EC" id="2.3.1.16" evidence="10"/>
<dbReference type="NCBIfam" id="TIGR01930">
    <property type="entry name" value="AcCoA-C-Actrans"/>
    <property type="match status" value="1"/>
</dbReference>
<evidence type="ECO:0000256" key="1">
    <source>
        <dbReference type="ARBA" id="ARBA00004275"/>
    </source>
</evidence>
<keyword evidence="4 12" id="KW-0808">Transferase</keyword>
<dbReference type="PANTHER" id="PTHR43853:SF8">
    <property type="entry name" value="3-KETOACYL-COA THIOLASE, PEROXISOMAL"/>
    <property type="match status" value="1"/>
</dbReference>
<dbReference type="CDD" id="cd00751">
    <property type="entry name" value="thiolase"/>
    <property type="match status" value="1"/>
</dbReference>
<dbReference type="InterPro" id="IPR002155">
    <property type="entry name" value="Thiolase"/>
</dbReference>
<dbReference type="Proteomes" id="UP000324907">
    <property type="component" value="Unassembled WGS sequence"/>
</dbReference>
<dbReference type="InterPro" id="IPR020617">
    <property type="entry name" value="Thiolase_C"/>
</dbReference>
<comment type="caution">
    <text evidence="16">The sequence shown here is derived from an EMBL/GenBank/DDBJ whole genome shotgun (WGS) entry which is preliminary data.</text>
</comment>
<dbReference type="PROSITE" id="PS00737">
    <property type="entry name" value="THIOLASE_2"/>
    <property type="match status" value="1"/>
</dbReference>
<evidence type="ECO:0000256" key="2">
    <source>
        <dbReference type="ARBA" id="ARBA00005189"/>
    </source>
</evidence>
<proteinExistence type="inferred from homology"/>
<dbReference type="Pfam" id="PF02803">
    <property type="entry name" value="Thiolase_C"/>
    <property type="match status" value="1"/>
</dbReference>
<dbReference type="GO" id="GO:0006635">
    <property type="term" value="P:fatty acid beta-oxidation"/>
    <property type="evidence" value="ECO:0007669"/>
    <property type="project" value="TreeGrafter"/>
</dbReference>
<dbReference type="InterPro" id="IPR020616">
    <property type="entry name" value="Thiolase_N"/>
</dbReference>
<reference evidence="19 20" key="1">
    <citation type="submission" date="2019-07" db="EMBL/GenBank/DDBJ databases">
        <title>Genomes of Cafeteria roenbergensis.</title>
        <authorList>
            <person name="Fischer M.G."/>
            <person name="Hackl T."/>
            <person name="Roman M."/>
        </authorList>
    </citation>
    <scope>NUCLEOTIDE SEQUENCE [LARGE SCALE GENOMIC DNA]</scope>
    <source>
        <strain evidence="17 21">Cflag</strain>
        <strain evidence="18 19">E4-10P</strain>
        <strain evidence="16 20">RCC970-E3</strain>
    </source>
</reference>
<feature type="region of interest" description="Disordered" evidence="13">
    <location>
        <begin position="250"/>
        <end position="288"/>
    </location>
</feature>
<keyword evidence="5" id="KW-0276">Fatty acid metabolism</keyword>
<evidence type="ECO:0000313" key="17">
    <source>
        <dbReference type="EMBL" id="KAA0168990.1"/>
    </source>
</evidence>
<feature type="active site" description="Proton acceptor" evidence="11">
    <location>
        <position position="421"/>
    </location>
</feature>
<accession>A0A5A8D607</accession>
<organism evidence="16 20">
    <name type="scientific">Cafeteria roenbergensis</name>
    <name type="common">Marine flagellate</name>
    <dbReference type="NCBI Taxonomy" id="33653"/>
    <lineage>
        <taxon>Eukaryota</taxon>
        <taxon>Sar</taxon>
        <taxon>Stramenopiles</taxon>
        <taxon>Bigyra</taxon>
        <taxon>Opalozoa</taxon>
        <taxon>Bicosoecida</taxon>
        <taxon>Cafeteriaceae</taxon>
        <taxon>Cafeteria</taxon>
    </lineage>
</organism>
<evidence type="ECO:0000256" key="3">
    <source>
        <dbReference type="ARBA" id="ARBA00010982"/>
    </source>
</evidence>
<dbReference type="Pfam" id="PF00108">
    <property type="entry name" value="Thiolase_N"/>
    <property type="match status" value="1"/>
</dbReference>
<evidence type="ECO:0000256" key="11">
    <source>
        <dbReference type="PIRSR" id="PIRSR000429-1"/>
    </source>
</evidence>
<evidence type="ECO:0000256" key="12">
    <source>
        <dbReference type="RuleBase" id="RU003557"/>
    </source>
</evidence>
<sequence length="439" mass="45222">MAESRVVLTEGAEALRAHAAASRVEALARHLGSAAASGPSRAKSTTQAGAPPSFDDVLIIAAVRTPIGKARRGAFKDTTPDVLLATVLKEAQSRSGVPMHAIGDICVGNVQHPGAGADMSRLAQLQAGFPASVPIHAVNRQCSSGLQAVMHVANAIRSGDIDAGIGAGVESMSQTKQEAPVVDWGAVGECALATAATTAMGTTSETVAERYGISREKQDAYAAESQRRAAAARRAGLFKDEIVPVVPAEGEEPVDKDDGIREGTTAEGLARLRPAFKEDGTTTAGNSSQVSDGAAAVVLIRRDAYHRLGLRTEVLGIVRTFCVVGVAPDEMGVGPAYAVPPALSRAGLTKDEVDVYEINEAFASQYAYCVEALGLDPAKVNPLGGAIALGHPLGCTGARQVATLLHQLKRTGGRYGVVSMCIGTGMGAAAVFEAPRRDA</sequence>
<evidence type="ECO:0000256" key="6">
    <source>
        <dbReference type="ARBA" id="ARBA00022946"/>
    </source>
</evidence>
<evidence type="ECO:0000313" key="16">
    <source>
        <dbReference type="EMBL" id="KAA0160204.1"/>
    </source>
</evidence>
<gene>
    <name evidence="18" type="ORF">FNF27_01869</name>
    <name evidence="16" type="ORF">FNF28_05522</name>
    <name evidence="17" type="ORF">FNF31_00151</name>
</gene>
<feature type="domain" description="Thiolase N-terminal" evidence="14">
    <location>
        <begin position="57"/>
        <end position="302"/>
    </location>
</feature>
<evidence type="ECO:0000259" key="14">
    <source>
        <dbReference type="Pfam" id="PF00108"/>
    </source>
</evidence>
<feature type="active site" description="Acyl-thioester intermediate" evidence="11">
    <location>
        <position position="142"/>
    </location>
</feature>
<dbReference type="FunFam" id="3.40.47.10:FF:000010">
    <property type="entry name" value="Acetyl-CoA acetyltransferase (Thiolase)"/>
    <property type="match status" value="1"/>
</dbReference>
<feature type="domain" description="Thiolase C-terminal" evidence="15">
    <location>
        <begin position="314"/>
        <end position="433"/>
    </location>
</feature>
<protein>
    <recommendedName>
        <fullName evidence="10">acetyl-CoA C-acyltransferase</fullName>
        <ecNumber evidence="10">2.3.1.16</ecNumber>
    </recommendedName>
</protein>
<feature type="active site" description="Proton acceptor" evidence="11">
    <location>
        <position position="391"/>
    </location>
</feature>